<dbReference type="EMBL" id="BMMT01000007">
    <property type="protein sequence ID" value="GGI86600.1"/>
    <property type="molecule type" value="Genomic_DNA"/>
</dbReference>
<feature type="compositionally biased region" description="Pro residues" evidence="1">
    <location>
        <begin position="46"/>
        <end position="63"/>
    </location>
</feature>
<dbReference type="Proteomes" id="UP000597989">
    <property type="component" value="Unassembled WGS sequence"/>
</dbReference>
<reference evidence="4" key="4">
    <citation type="submission" date="2023-12" db="EMBL/GenBank/DDBJ databases">
        <authorList>
            <person name="Sun Q."/>
            <person name="Inoue M."/>
        </authorList>
    </citation>
    <scope>NUCLEOTIDE SEQUENCE</scope>
    <source>
        <strain evidence="4">JCM 10664</strain>
    </source>
</reference>
<protein>
    <submittedName>
        <fullName evidence="5">Uncharacterized protein</fullName>
    </submittedName>
</protein>
<reference evidence="4 7" key="2">
    <citation type="journal article" date="2019" name="Int. J. Syst. Evol. Microbiol.">
        <title>The Global Catalogue of Microorganisms (GCM) 10K type strain sequencing project: providing services to taxonomists for standard genome sequencing and annotation.</title>
        <authorList>
            <consortium name="The Broad Institute Genomics Platform"/>
            <consortium name="The Broad Institute Genome Sequencing Center for Infectious Disease"/>
            <person name="Wu L."/>
            <person name="Ma J."/>
        </authorList>
    </citation>
    <scope>NUCLEOTIDE SEQUENCE [LARGE SCALE GENOMIC DNA]</scope>
    <source>
        <strain evidence="4 7">JCM 10664</strain>
    </source>
</reference>
<gene>
    <name evidence="4" type="ORF">GCM10009545_43100</name>
    <name evidence="5" type="ORF">GCM10011581_24630</name>
</gene>
<dbReference type="AlphaFoldDB" id="A0A917NBV1"/>
<feature type="region of interest" description="Disordered" evidence="1">
    <location>
        <begin position="26"/>
        <end position="148"/>
    </location>
</feature>
<keyword evidence="2" id="KW-0472">Membrane</keyword>
<organism evidence="5 6">
    <name type="scientific">Saccharopolyspora thermophila</name>
    <dbReference type="NCBI Taxonomy" id="89367"/>
    <lineage>
        <taxon>Bacteria</taxon>
        <taxon>Bacillati</taxon>
        <taxon>Actinomycetota</taxon>
        <taxon>Actinomycetes</taxon>
        <taxon>Pseudonocardiales</taxon>
        <taxon>Pseudonocardiaceae</taxon>
        <taxon>Saccharopolyspora</taxon>
    </lineage>
</organism>
<name>A0A917NBV1_9PSEU</name>
<keyword evidence="2" id="KW-1133">Transmembrane helix</keyword>
<keyword evidence="3" id="KW-0732">Signal</keyword>
<reference evidence="5" key="3">
    <citation type="submission" date="2020-09" db="EMBL/GenBank/DDBJ databases">
        <authorList>
            <person name="Sun Q."/>
            <person name="Zhou Y."/>
        </authorList>
    </citation>
    <scope>NUCLEOTIDE SEQUENCE</scope>
    <source>
        <strain evidence="5">CGMCC 4.7206</strain>
    </source>
</reference>
<sequence length="176" mass="17832">MKLGRMAAAAALLGATALPLTAPLGWADAEQAPQPVTTEPGQSTPTEPPQAQTPPVPQVPPGGKPTEVPPRAEDPQVPPGGKPTEVPPRAEDPQVPPGGKPTQVPPRAERQQPPSDVTEASPAPQVRQRPEGAPQTGGRPDNGVDPALLGGAAAVAGLAGAGAVWLRRRANTRHVG</sequence>
<feature type="chain" id="PRO_5039373639" evidence="3">
    <location>
        <begin position="23"/>
        <end position="176"/>
    </location>
</feature>
<evidence type="ECO:0000256" key="3">
    <source>
        <dbReference type="SAM" id="SignalP"/>
    </source>
</evidence>
<reference evidence="5 6" key="1">
    <citation type="journal article" date="2014" name="Int. J. Syst. Evol. Microbiol.">
        <title>Complete genome sequence of Corynebacterium casei LMG S-19264T (=DSM 44701T), isolated from a smear-ripened cheese.</title>
        <authorList>
            <consortium name="US DOE Joint Genome Institute (JGI-PGF)"/>
            <person name="Walter F."/>
            <person name="Albersmeier A."/>
            <person name="Kalinowski J."/>
            <person name="Ruckert C."/>
        </authorList>
    </citation>
    <scope>NUCLEOTIDE SEQUENCE [LARGE SCALE GENOMIC DNA]</scope>
    <source>
        <strain evidence="5 6">CGMCC 4.7206</strain>
    </source>
</reference>
<evidence type="ECO:0000313" key="6">
    <source>
        <dbReference type="Proteomes" id="UP000597989"/>
    </source>
</evidence>
<dbReference type="Proteomes" id="UP001500220">
    <property type="component" value="Unassembled WGS sequence"/>
</dbReference>
<accession>A0A917NBV1</accession>
<evidence type="ECO:0000313" key="4">
    <source>
        <dbReference type="EMBL" id="GAA0535838.1"/>
    </source>
</evidence>
<evidence type="ECO:0000256" key="2">
    <source>
        <dbReference type="SAM" id="Phobius"/>
    </source>
</evidence>
<feature type="transmembrane region" description="Helical" evidence="2">
    <location>
        <begin position="147"/>
        <end position="166"/>
    </location>
</feature>
<evidence type="ECO:0000256" key="1">
    <source>
        <dbReference type="SAM" id="MobiDB-lite"/>
    </source>
</evidence>
<evidence type="ECO:0000313" key="7">
    <source>
        <dbReference type="Proteomes" id="UP001500220"/>
    </source>
</evidence>
<evidence type="ECO:0000313" key="5">
    <source>
        <dbReference type="EMBL" id="GGI86600.1"/>
    </source>
</evidence>
<proteinExistence type="predicted"/>
<dbReference type="RefSeq" id="WP_188987460.1">
    <property type="nucleotide sequence ID" value="NZ_BAAAHC010000019.1"/>
</dbReference>
<dbReference type="EMBL" id="BAAAHC010000019">
    <property type="protein sequence ID" value="GAA0535838.1"/>
    <property type="molecule type" value="Genomic_DNA"/>
</dbReference>
<keyword evidence="2" id="KW-0812">Transmembrane</keyword>
<feature type="signal peptide" evidence="3">
    <location>
        <begin position="1"/>
        <end position="22"/>
    </location>
</feature>
<comment type="caution">
    <text evidence="5">The sequence shown here is derived from an EMBL/GenBank/DDBJ whole genome shotgun (WGS) entry which is preliminary data.</text>
</comment>
<keyword evidence="7" id="KW-1185">Reference proteome</keyword>